<dbReference type="PANTHER" id="PTHR34223:SF51">
    <property type="entry name" value="OS06G0556300 PROTEIN"/>
    <property type="match status" value="1"/>
</dbReference>
<organism evidence="2 3">
    <name type="scientific">Stephania cephalantha</name>
    <dbReference type="NCBI Taxonomy" id="152367"/>
    <lineage>
        <taxon>Eukaryota</taxon>
        <taxon>Viridiplantae</taxon>
        <taxon>Streptophyta</taxon>
        <taxon>Embryophyta</taxon>
        <taxon>Tracheophyta</taxon>
        <taxon>Spermatophyta</taxon>
        <taxon>Magnoliopsida</taxon>
        <taxon>Ranunculales</taxon>
        <taxon>Menispermaceae</taxon>
        <taxon>Menispermoideae</taxon>
        <taxon>Cissampelideae</taxon>
        <taxon>Stephania</taxon>
    </lineage>
</organism>
<name>A0AAP0JGV3_9MAGN</name>
<dbReference type="SUPFAM" id="SSF81383">
    <property type="entry name" value="F-box domain"/>
    <property type="match status" value="1"/>
</dbReference>
<dbReference type="AlphaFoldDB" id="A0AAP0JGV3"/>
<reference evidence="2 3" key="1">
    <citation type="submission" date="2024-01" db="EMBL/GenBank/DDBJ databases">
        <title>Genome assemblies of Stephania.</title>
        <authorList>
            <person name="Yang L."/>
        </authorList>
    </citation>
    <scope>NUCLEOTIDE SEQUENCE [LARGE SCALE GENOMIC DNA]</scope>
    <source>
        <strain evidence="2">JXDWG</strain>
        <tissue evidence="2">Leaf</tissue>
    </source>
</reference>
<sequence length="100" mass="11492">METLINPASKCEESEGFEAVNGEEDRLSDLSDHVLHHIFSFINPKYSVQASVLGKRWRHFWRSLPNLNFQSDNPPQNSFLGFLNQMKPVLVMSIHGLPLR</sequence>
<feature type="domain" description="F-box" evidence="1">
    <location>
        <begin position="27"/>
        <end position="66"/>
    </location>
</feature>
<protein>
    <recommendedName>
        <fullName evidence="1">F-box domain-containing protein</fullName>
    </recommendedName>
</protein>
<dbReference type="Proteomes" id="UP001419268">
    <property type="component" value="Unassembled WGS sequence"/>
</dbReference>
<dbReference type="Pfam" id="PF00646">
    <property type="entry name" value="F-box"/>
    <property type="match status" value="1"/>
</dbReference>
<evidence type="ECO:0000313" key="3">
    <source>
        <dbReference type="Proteomes" id="UP001419268"/>
    </source>
</evidence>
<dbReference type="Gene3D" id="1.20.1280.50">
    <property type="match status" value="1"/>
</dbReference>
<gene>
    <name evidence="2" type="ORF">Scep_013297</name>
</gene>
<dbReference type="PANTHER" id="PTHR34223">
    <property type="entry name" value="OS11G0201299 PROTEIN"/>
    <property type="match status" value="1"/>
</dbReference>
<comment type="caution">
    <text evidence="2">The sequence shown here is derived from an EMBL/GenBank/DDBJ whole genome shotgun (WGS) entry which is preliminary data.</text>
</comment>
<keyword evidence="3" id="KW-1185">Reference proteome</keyword>
<evidence type="ECO:0000313" key="2">
    <source>
        <dbReference type="EMBL" id="KAK9133769.1"/>
    </source>
</evidence>
<dbReference type="InterPro" id="IPR053197">
    <property type="entry name" value="F-box_SCFL_complex_component"/>
</dbReference>
<dbReference type="InterPro" id="IPR001810">
    <property type="entry name" value="F-box_dom"/>
</dbReference>
<dbReference type="InterPro" id="IPR036047">
    <property type="entry name" value="F-box-like_dom_sf"/>
</dbReference>
<evidence type="ECO:0000259" key="1">
    <source>
        <dbReference type="Pfam" id="PF00646"/>
    </source>
</evidence>
<proteinExistence type="predicted"/>
<dbReference type="EMBL" id="JBBNAG010000005">
    <property type="protein sequence ID" value="KAK9133769.1"/>
    <property type="molecule type" value="Genomic_DNA"/>
</dbReference>
<accession>A0AAP0JGV3</accession>